<dbReference type="InterPro" id="IPR036097">
    <property type="entry name" value="HisK_dim/P_sf"/>
</dbReference>
<keyword evidence="12 17" id="KW-0472">Membrane</keyword>
<dbReference type="SUPFAM" id="SSF55781">
    <property type="entry name" value="GAF domain-like"/>
    <property type="match status" value="1"/>
</dbReference>
<reference evidence="21 22" key="1">
    <citation type="journal article" date="2016" name="Int. J. Syst. Evol. Microbiol.">
        <title>Oceanobacillus halophilus sp. nov., a novel moderately halophilic bacterium from a hypersaline lake.</title>
        <authorList>
            <person name="Amoozegar M.A."/>
            <person name="Bagheri M."/>
            <person name="Makhdoumi A."/>
            <person name="Nikou M.M."/>
            <person name="Fazeli S.A.S."/>
            <person name="Schumann P."/>
            <person name="Sproer C."/>
            <person name="Sanchez-Porro C."/>
            <person name="Ventosa A."/>
        </authorList>
    </citation>
    <scope>NUCLEOTIDE SEQUENCE [LARGE SCALE GENOMIC DNA]</scope>
    <source>
        <strain evidence="21 22">DSM 23996</strain>
    </source>
</reference>
<dbReference type="InterPro" id="IPR001789">
    <property type="entry name" value="Sig_transdc_resp-reg_receiver"/>
</dbReference>
<dbReference type="Pfam" id="PF13185">
    <property type="entry name" value="GAF_2"/>
    <property type="match status" value="1"/>
</dbReference>
<name>A0A495A889_9BACI</name>
<dbReference type="PROSITE" id="PS50885">
    <property type="entry name" value="HAMP"/>
    <property type="match status" value="1"/>
</dbReference>
<comment type="similarity">
    <text evidence="3">In the N-terminal section; belongs to the phytochrome family.</text>
</comment>
<comment type="subcellular location">
    <subcellularLocation>
        <location evidence="2">Cell membrane</location>
        <topology evidence="2">Multi-pass membrane protein</topology>
    </subcellularLocation>
</comment>
<feature type="domain" description="HAMP" evidence="20">
    <location>
        <begin position="206"/>
        <end position="260"/>
    </location>
</feature>
<comment type="caution">
    <text evidence="21">The sequence shown here is derived from an EMBL/GenBank/DDBJ whole genome shotgun (WGS) entry which is preliminary data.</text>
</comment>
<dbReference type="InterPro" id="IPR003594">
    <property type="entry name" value="HATPase_dom"/>
</dbReference>
<dbReference type="Pfam" id="PF02518">
    <property type="entry name" value="HATPase_c"/>
    <property type="match status" value="1"/>
</dbReference>
<keyword evidence="6 14" id="KW-0597">Phosphoprotein</keyword>
<dbReference type="SUPFAM" id="SSF52172">
    <property type="entry name" value="CheY-like"/>
    <property type="match status" value="2"/>
</dbReference>
<dbReference type="InterPro" id="IPR004358">
    <property type="entry name" value="Sig_transdc_His_kin-like_C"/>
</dbReference>
<sequence>MKIRTKLLLALSTLPILLILLVVIGRTQVSNFNNISDTLEKNYELTTLAETIHRDMKDESIALRNLLLYQSETTIQTEIENIRSISIRISENINALETHATTSEQRRLIEQLTSANKQFNDYKNEVILLVNNGDTQQAISLMDTESADLHNQFFELIPEVTTAFESDMVSSIQTAKADFNRYVMMESIILGIVIIFIMSILFRSVWMLTSRLNKVSKIMSRIANGKTELNTKVEVLANDEIDEVAQSFNQMTASVEEKREKEKDLIWTKTHLAQVTTNLSGQKSVESLSQTFLSQVVPLVRGSHAVFYVKEEMSEIKDPIFQLRASYAFKERKHMTNEFHLGEGIIGQAVLEKTPIILSNVPSDYIAVKSGLGEAPPLNLYVLPILFEGEVKAVLEIGSFETFSEKEQDFLEELIDDFGIILDSITGRIKLAKALEESQTLMEEIQAQSEELQTQQDELKTTNEELEQQTEALKRSEEKLQLQQEELEQANVELEEKANSLEEQNRKFEQKNYELETARAELEERAKQLALSSKYKSEFLANMSHELRTPLNSMLILSKLLADNMDGTLSDKQVEYAKTIHSSGKDLLTLINDILDLSKIESGKMDVHPSKVLLKDLTTFVESNFKPVADNKNLRFRIEVNQDTPESLYTDETKIQQVLKNLLGNAFKFTKTGHVSLYIDYDHSKSLFVFTVQDTGIGISKDKQQLIFEAFQQADGTTSRKFGGTGLGLSISKEIATLLGGTIHVESKEGEGSTFTFSIESFDEKKTNSTIQEVAAATEHTASNPDSEKEEMEPKSNSESTSEIDDNNHIKRLLIVDDDLNQRNSLMELIGDMNVIMKAVSSGVEALEELKRSPFDCIILDLGLTDTTGFQLLEEIMEKNIASNLKVFVYTGRDLTSKEELYLNKYAQTIIIKDEHSPHRLKEELELYLNQNLQYTSPLGLPKSVIHNSEDAELKGKRILLVDDDIRNVYALSSILEHYGMEIIFAENGLEGLGILQNNPEIDLVLMDIMMPEMDGYEATRRIREMPDFSNLPIIALTAKAMKDDRKKCLEAGASDYIVKPVDTDQLISLIKVWLFN</sequence>
<dbReference type="SMART" id="SM00388">
    <property type="entry name" value="HisKA"/>
    <property type="match status" value="1"/>
</dbReference>
<keyword evidence="17" id="KW-1133">Transmembrane helix</keyword>
<dbReference type="Gene3D" id="3.40.50.2300">
    <property type="match status" value="2"/>
</dbReference>
<dbReference type="Pfam" id="PF00072">
    <property type="entry name" value="Response_reg"/>
    <property type="match status" value="2"/>
</dbReference>
<dbReference type="InterPro" id="IPR005467">
    <property type="entry name" value="His_kinase_dom"/>
</dbReference>
<dbReference type="InterPro" id="IPR029016">
    <property type="entry name" value="GAF-like_dom_sf"/>
</dbReference>
<evidence type="ECO:0000256" key="8">
    <source>
        <dbReference type="ARBA" id="ARBA00022741"/>
    </source>
</evidence>
<dbReference type="Pfam" id="PF00672">
    <property type="entry name" value="HAMP"/>
    <property type="match status" value="1"/>
</dbReference>
<gene>
    <name evidence="21" type="ORF">D8M06_04955</name>
</gene>
<evidence type="ECO:0000256" key="3">
    <source>
        <dbReference type="ARBA" id="ARBA00006402"/>
    </source>
</evidence>
<evidence type="ECO:0000256" key="15">
    <source>
        <dbReference type="SAM" id="Coils"/>
    </source>
</evidence>
<keyword evidence="7" id="KW-0808">Transferase</keyword>
<dbReference type="InterPro" id="IPR011006">
    <property type="entry name" value="CheY-like_superfamily"/>
</dbReference>
<dbReference type="InterPro" id="IPR036890">
    <property type="entry name" value="HATPase_C_sf"/>
</dbReference>
<comment type="catalytic activity">
    <reaction evidence="1">
        <text>ATP + protein L-histidine = ADP + protein N-phospho-L-histidine.</text>
        <dbReference type="EC" id="2.7.13.3"/>
    </reaction>
</comment>
<dbReference type="InterPro" id="IPR003018">
    <property type="entry name" value="GAF"/>
</dbReference>
<dbReference type="SMART" id="SM00304">
    <property type="entry name" value="HAMP"/>
    <property type="match status" value="1"/>
</dbReference>
<dbReference type="CDD" id="cd06225">
    <property type="entry name" value="HAMP"/>
    <property type="match status" value="1"/>
</dbReference>
<evidence type="ECO:0000313" key="21">
    <source>
        <dbReference type="EMBL" id="RKQ35621.1"/>
    </source>
</evidence>
<dbReference type="GO" id="GO:0000155">
    <property type="term" value="F:phosphorelay sensor kinase activity"/>
    <property type="evidence" value="ECO:0007669"/>
    <property type="project" value="InterPro"/>
</dbReference>
<dbReference type="Gene3D" id="3.30.565.10">
    <property type="entry name" value="Histidine kinase-like ATPase, C-terminal domain"/>
    <property type="match status" value="1"/>
</dbReference>
<dbReference type="Pfam" id="PF12729">
    <property type="entry name" value="4HB_MCP_1"/>
    <property type="match status" value="1"/>
</dbReference>
<dbReference type="PROSITE" id="PS50109">
    <property type="entry name" value="HIS_KIN"/>
    <property type="match status" value="1"/>
</dbReference>
<dbReference type="CDD" id="cd16922">
    <property type="entry name" value="HATPase_EvgS-ArcB-TorS-like"/>
    <property type="match status" value="1"/>
</dbReference>
<dbReference type="SUPFAM" id="SSF55874">
    <property type="entry name" value="ATPase domain of HSP90 chaperone/DNA topoisomerase II/histidine kinase"/>
    <property type="match status" value="1"/>
</dbReference>
<protein>
    <recommendedName>
        <fullName evidence="13">Circadian input-output histidine kinase CikA</fullName>
        <ecNumber evidence="4">2.7.13.3</ecNumber>
    </recommendedName>
</protein>
<feature type="domain" description="Histidine kinase" evidence="18">
    <location>
        <begin position="542"/>
        <end position="763"/>
    </location>
</feature>
<proteinExistence type="inferred from homology"/>
<evidence type="ECO:0000256" key="5">
    <source>
        <dbReference type="ARBA" id="ARBA00022475"/>
    </source>
</evidence>
<dbReference type="EMBL" id="RBZP01000002">
    <property type="protein sequence ID" value="RKQ35621.1"/>
    <property type="molecule type" value="Genomic_DNA"/>
</dbReference>
<dbReference type="InterPro" id="IPR003661">
    <property type="entry name" value="HisK_dim/P_dom"/>
</dbReference>
<evidence type="ECO:0000256" key="14">
    <source>
        <dbReference type="PROSITE-ProRule" id="PRU00169"/>
    </source>
</evidence>
<organism evidence="21 22">
    <name type="scientific">Oceanobacillus halophilus</name>
    <dbReference type="NCBI Taxonomy" id="930130"/>
    <lineage>
        <taxon>Bacteria</taxon>
        <taxon>Bacillati</taxon>
        <taxon>Bacillota</taxon>
        <taxon>Bacilli</taxon>
        <taxon>Bacillales</taxon>
        <taxon>Bacillaceae</taxon>
        <taxon>Oceanobacillus</taxon>
    </lineage>
</organism>
<dbReference type="GO" id="GO:0005886">
    <property type="term" value="C:plasma membrane"/>
    <property type="evidence" value="ECO:0007669"/>
    <property type="project" value="UniProtKB-SubCell"/>
</dbReference>
<dbReference type="SUPFAM" id="SSF47384">
    <property type="entry name" value="Homodimeric domain of signal transducing histidine kinase"/>
    <property type="match status" value="1"/>
</dbReference>
<dbReference type="PROSITE" id="PS50110">
    <property type="entry name" value="RESPONSE_REGULATORY"/>
    <property type="match status" value="2"/>
</dbReference>
<evidence type="ECO:0000256" key="2">
    <source>
        <dbReference type="ARBA" id="ARBA00004651"/>
    </source>
</evidence>
<dbReference type="AlphaFoldDB" id="A0A495A889"/>
<evidence type="ECO:0000256" key="13">
    <source>
        <dbReference type="ARBA" id="ARBA00074306"/>
    </source>
</evidence>
<evidence type="ECO:0000259" key="20">
    <source>
        <dbReference type="PROSITE" id="PS50885"/>
    </source>
</evidence>
<evidence type="ECO:0000256" key="11">
    <source>
        <dbReference type="ARBA" id="ARBA00023012"/>
    </source>
</evidence>
<feature type="domain" description="Response regulatory" evidence="19">
    <location>
        <begin position="958"/>
        <end position="1075"/>
    </location>
</feature>
<feature type="region of interest" description="Disordered" evidence="16">
    <location>
        <begin position="777"/>
        <end position="804"/>
    </location>
</feature>
<feature type="modified residue" description="4-aspartylphosphate" evidence="14">
    <location>
        <position position="861"/>
    </location>
</feature>
<evidence type="ECO:0000259" key="18">
    <source>
        <dbReference type="PROSITE" id="PS50109"/>
    </source>
</evidence>
<dbReference type="InterPro" id="IPR003660">
    <property type="entry name" value="HAMP_dom"/>
</dbReference>
<evidence type="ECO:0000256" key="12">
    <source>
        <dbReference type="ARBA" id="ARBA00023136"/>
    </source>
</evidence>
<dbReference type="Gene3D" id="1.10.287.130">
    <property type="match status" value="1"/>
</dbReference>
<keyword evidence="10" id="KW-0067">ATP-binding</keyword>
<feature type="transmembrane region" description="Helical" evidence="17">
    <location>
        <begin position="188"/>
        <end position="209"/>
    </location>
</feature>
<evidence type="ECO:0000256" key="9">
    <source>
        <dbReference type="ARBA" id="ARBA00022777"/>
    </source>
</evidence>
<evidence type="ECO:0000313" key="22">
    <source>
        <dbReference type="Proteomes" id="UP000269301"/>
    </source>
</evidence>
<evidence type="ECO:0000256" key="10">
    <source>
        <dbReference type="ARBA" id="ARBA00022840"/>
    </source>
</evidence>
<feature type="domain" description="Response regulatory" evidence="19">
    <location>
        <begin position="812"/>
        <end position="928"/>
    </location>
</feature>
<evidence type="ECO:0000256" key="17">
    <source>
        <dbReference type="SAM" id="Phobius"/>
    </source>
</evidence>
<dbReference type="InterPro" id="IPR024478">
    <property type="entry name" value="HlyB_4HB_MCP"/>
</dbReference>
<dbReference type="SUPFAM" id="SSF158472">
    <property type="entry name" value="HAMP domain-like"/>
    <property type="match status" value="1"/>
</dbReference>
<dbReference type="RefSeq" id="WP_121203252.1">
    <property type="nucleotide sequence ID" value="NZ_RBZP01000002.1"/>
</dbReference>
<accession>A0A495A889</accession>
<dbReference type="SMART" id="SM00387">
    <property type="entry name" value="HATPase_c"/>
    <property type="match status" value="1"/>
</dbReference>
<dbReference type="CDD" id="cd17546">
    <property type="entry name" value="REC_hyHK_CKI1_RcsC-like"/>
    <property type="match status" value="1"/>
</dbReference>
<evidence type="ECO:0000256" key="16">
    <source>
        <dbReference type="SAM" id="MobiDB-lite"/>
    </source>
</evidence>
<evidence type="ECO:0000256" key="1">
    <source>
        <dbReference type="ARBA" id="ARBA00000085"/>
    </source>
</evidence>
<evidence type="ECO:0000256" key="7">
    <source>
        <dbReference type="ARBA" id="ARBA00022679"/>
    </source>
</evidence>
<dbReference type="PANTHER" id="PTHR45339">
    <property type="entry name" value="HYBRID SIGNAL TRANSDUCTION HISTIDINE KINASE J"/>
    <property type="match status" value="1"/>
</dbReference>
<feature type="modified residue" description="4-aspartylphosphate" evidence="14">
    <location>
        <position position="1008"/>
    </location>
</feature>
<dbReference type="CDD" id="cd19411">
    <property type="entry name" value="MCP2201-like_sensor"/>
    <property type="match status" value="1"/>
</dbReference>
<keyword evidence="5" id="KW-1003">Cell membrane</keyword>
<keyword evidence="15" id="KW-0175">Coiled coil</keyword>
<dbReference type="CDD" id="cd00082">
    <property type="entry name" value="HisKA"/>
    <property type="match status" value="1"/>
</dbReference>
<dbReference type="FunFam" id="3.30.565.10:FF:000010">
    <property type="entry name" value="Sensor histidine kinase RcsC"/>
    <property type="match status" value="1"/>
</dbReference>
<keyword evidence="17" id="KW-0812">Transmembrane</keyword>
<dbReference type="GO" id="GO:0005524">
    <property type="term" value="F:ATP binding"/>
    <property type="evidence" value="ECO:0007669"/>
    <property type="project" value="UniProtKB-KW"/>
</dbReference>
<dbReference type="CDD" id="cd00156">
    <property type="entry name" value="REC"/>
    <property type="match status" value="1"/>
</dbReference>
<dbReference type="PANTHER" id="PTHR45339:SF1">
    <property type="entry name" value="HYBRID SIGNAL TRANSDUCTION HISTIDINE KINASE J"/>
    <property type="match status" value="1"/>
</dbReference>
<dbReference type="InterPro" id="IPR047347">
    <property type="entry name" value="YvaQ-like_sensor"/>
</dbReference>
<dbReference type="SMART" id="SM00448">
    <property type="entry name" value="REC"/>
    <property type="match status" value="2"/>
</dbReference>
<dbReference type="EC" id="2.7.13.3" evidence="4"/>
<dbReference type="OrthoDB" id="9790669at2"/>
<keyword evidence="9" id="KW-0418">Kinase</keyword>
<evidence type="ECO:0000256" key="4">
    <source>
        <dbReference type="ARBA" id="ARBA00012438"/>
    </source>
</evidence>
<dbReference type="Pfam" id="PF00512">
    <property type="entry name" value="HisKA"/>
    <property type="match status" value="1"/>
</dbReference>
<dbReference type="PRINTS" id="PR00344">
    <property type="entry name" value="BCTRLSENSOR"/>
</dbReference>
<feature type="coiled-coil region" evidence="15">
    <location>
        <begin position="428"/>
        <end position="532"/>
    </location>
</feature>
<dbReference type="Proteomes" id="UP000269301">
    <property type="component" value="Unassembled WGS sequence"/>
</dbReference>
<dbReference type="Gene3D" id="6.10.340.10">
    <property type="match status" value="1"/>
</dbReference>
<evidence type="ECO:0000259" key="19">
    <source>
        <dbReference type="PROSITE" id="PS50110"/>
    </source>
</evidence>
<evidence type="ECO:0000256" key="6">
    <source>
        <dbReference type="ARBA" id="ARBA00022553"/>
    </source>
</evidence>
<keyword evidence="22" id="KW-1185">Reference proteome</keyword>
<dbReference type="Gene3D" id="3.30.450.40">
    <property type="match status" value="1"/>
</dbReference>
<keyword evidence="8" id="KW-0547">Nucleotide-binding</keyword>
<keyword evidence="11" id="KW-0902">Two-component regulatory system</keyword>